<proteinExistence type="predicted"/>
<dbReference type="PANTHER" id="PTHR34220">
    <property type="entry name" value="SENSOR HISTIDINE KINASE YPDA"/>
    <property type="match status" value="1"/>
</dbReference>
<dbReference type="Pfam" id="PF13185">
    <property type="entry name" value="GAF_2"/>
    <property type="match status" value="1"/>
</dbReference>
<protein>
    <submittedName>
        <fullName evidence="2">Histidine kinase</fullName>
    </submittedName>
</protein>
<dbReference type="InterPro" id="IPR029016">
    <property type="entry name" value="GAF-like_dom_sf"/>
</dbReference>
<dbReference type="Pfam" id="PF06580">
    <property type="entry name" value="His_kinase"/>
    <property type="match status" value="1"/>
</dbReference>
<dbReference type="GO" id="GO:0016301">
    <property type="term" value="F:kinase activity"/>
    <property type="evidence" value="ECO:0007669"/>
    <property type="project" value="UniProtKB-KW"/>
</dbReference>
<keyword evidence="3" id="KW-1185">Reference proteome</keyword>
<evidence type="ECO:0000313" key="2">
    <source>
        <dbReference type="EMBL" id="MFC4221651.1"/>
    </source>
</evidence>
<dbReference type="SUPFAM" id="SSF55781">
    <property type="entry name" value="GAF domain-like"/>
    <property type="match status" value="1"/>
</dbReference>
<dbReference type="SMART" id="SM00065">
    <property type="entry name" value="GAF"/>
    <property type="match status" value="1"/>
</dbReference>
<gene>
    <name evidence="2" type="ORF">ACFOWS_15975</name>
</gene>
<sequence length="383" mass="43975">MKNGQFEDILIYFSKSLLGKDDETEILWDLAKNCISKLDFVDCVVYLIDHENKLLIQKAAYGPKNPKDKTLYKPVEISIGEGITGHVALTGAAEIVENTSNDPRYIKDDELRLSEICVPISYENTIYGVIDCEHPNEGFFNAQHLKMLTAIASICAIKIKSVRTTKTLLDEQERLYKIKEEMLGLKLKALNAQLNPHFVFNTLNAIQSLVISGERKVVMKYLSIFSKLLRFYLKNLERDVVTLMDEVDMLHWYLKLQSLRYDHRFEYSISVEQDPENGEAIIPCFPILTLLETIIEHAIYDENEKQELEIVFKVIDTKIMLEIDHKKANNKPIHYRDGYKERMANWEGQIPTNSLPIQISAKPPIDGPLTGSNKICLQLPNIQ</sequence>
<dbReference type="EMBL" id="JBHSCL010000009">
    <property type="protein sequence ID" value="MFC4221651.1"/>
    <property type="molecule type" value="Genomic_DNA"/>
</dbReference>
<feature type="domain" description="GAF" evidence="1">
    <location>
        <begin position="22"/>
        <end position="169"/>
    </location>
</feature>
<comment type="caution">
    <text evidence="2">The sequence shown here is derived from an EMBL/GenBank/DDBJ whole genome shotgun (WGS) entry which is preliminary data.</text>
</comment>
<dbReference type="PANTHER" id="PTHR34220:SF7">
    <property type="entry name" value="SENSOR HISTIDINE KINASE YPDA"/>
    <property type="match status" value="1"/>
</dbReference>
<dbReference type="InterPro" id="IPR010559">
    <property type="entry name" value="Sig_transdc_His_kin_internal"/>
</dbReference>
<evidence type="ECO:0000259" key="1">
    <source>
        <dbReference type="SMART" id="SM00065"/>
    </source>
</evidence>
<reference evidence="3" key="1">
    <citation type="journal article" date="2019" name="Int. J. Syst. Evol. Microbiol.">
        <title>The Global Catalogue of Microorganisms (GCM) 10K type strain sequencing project: providing services to taxonomists for standard genome sequencing and annotation.</title>
        <authorList>
            <consortium name="The Broad Institute Genomics Platform"/>
            <consortium name="The Broad Institute Genome Sequencing Center for Infectious Disease"/>
            <person name="Wu L."/>
            <person name="Ma J."/>
        </authorList>
    </citation>
    <scope>NUCLEOTIDE SEQUENCE [LARGE SCALE GENOMIC DNA]</scope>
    <source>
        <strain evidence="3">CGMCC 1.15774</strain>
    </source>
</reference>
<dbReference type="InterPro" id="IPR003018">
    <property type="entry name" value="GAF"/>
</dbReference>
<name>A0ABV8PQP2_9FLAO</name>
<accession>A0ABV8PQP2</accession>
<keyword evidence="2" id="KW-0418">Kinase</keyword>
<evidence type="ECO:0000313" key="3">
    <source>
        <dbReference type="Proteomes" id="UP001595841"/>
    </source>
</evidence>
<organism evidence="2 3">
    <name type="scientific">Flagellimonas marina</name>
    <dbReference type="NCBI Taxonomy" id="1775168"/>
    <lineage>
        <taxon>Bacteria</taxon>
        <taxon>Pseudomonadati</taxon>
        <taxon>Bacteroidota</taxon>
        <taxon>Flavobacteriia</taxon>
        <taxon>Flavobacteriales</taxon>
        <taxon>Flavobacteriaceae</taxon>
        <taxon>Flagellimonas</taxon>
    </lineage>
</organism>
<keyword evidence="2" id="KW-0808">Transferase</keyword>
<dbReference type="InterPro" id="IPR050640">
    <property type="entry name" value="Bact_2-comp_sensor_kinase"/>
</dbReference>
<dbReference type="RefSeq" id="WP_379766681.1">
    <property type="nucleotide sequence ID" value="NZ_JBHSCL010000009.1"/>
</dbReference>
<dbReference type="Gene3D" id="3.30.450.40">
    <property type="match status" value="1"/>
</dbReference>
<dbReference type="Proteomes" id="UP001595841">
    <property type="component" value="Unassembled WGS sequence"/>
</dbReference>